<evidence type="ECO:0000313" key="1">
    <source>
        <dbReference type="EMBL" id="GFH33286.1"/>
    </source>
</evidence>
<dbReference type="AlphaFoldDB" id="A0A6A0AKC4"/>
<proteinExistence type="predicted"/>
<accession>A0A6A0AKC4</accession>
<reference evidence="1 2" key="1">
    <citation type="submission" date="2020-02" db="EMBL/GenBank/DDBJ databases">
        <title>Draft genome sequence of Haematococcus lacustris strain NIES-144.</title>
        <authorList>
            <person name="Morimoto D."/>
            <person name="Nakagawa S."/>
            <person name="Yoshida T."/>
            <person name="Sawayama S."/>
        </authorList>
    </citation>
    <scope>NUCLEOTIDE SEQUENCE [LARGE SCALE GENOMIC DNA]</scope>
    <source>
        <strain evidence="1 2">NIES-144</strain>
    </source>
</reference>
<gene>
    <name evidence="1" type="ORF">HaLaN_32634</name>
</gene>
<dbReference type="Proteomes" id="UP000485058">
    <property type="component" value="Unassembled WGS sequence"/>
</dbReference>
<organism evidence="1 2">
    <name type="scientific">Haematococcus lacustris</name>
    <name type="common">Green alga</name>
    <name type="synonym">Haematococcus pluvialis</name>
    <dbReference type="NCBI Taxonomy" id="44745"/>
    <lineage>
        <taxon>Eukaryota</taxon>
        <taxon>Viridiplantae</taxon>
        <taxon>Chlorophyta</taxon>
        <taxon>core chlorophytes</taxon>
        <taxon>Chlorophyceae</taxon>
        <taxon>CS clade</taxon>
        <taxon>Chlamydomonadales</taxon>
        <taxon>Haematococcaceae</taxon>
        <taxon>Haematococcus</taxon>
    </lineage>
</organism>
<protein>
    <submittedName>
        <fullName evidence="1">Uncharacterized protein</fullName>
    </submittedName>
</protein>
<dbReference type="EMBL" id="BLLF01008205">
    <property type="protein sequence ID" value="GFH33286.1"/>
    <property type="molecule type" value="Genomic_DNA"/>
</dbReference>
<keyword evidence="2" id="KW-1185">Reference proteome</keyword>
<comment type="caution">
    <text evidence="1">The sequence shown here is derived from an EMBL/GenBank/DDBJ whole genome shotgun (WGS) entry which is preliminary data.</text>
</comment>
<name>A0A6A0AKC4_HAELA</name>
<evidence type="ECO:0000313" key="2">
    <source>
        <dbReference type="Proteomes" id="UP000485058"/>
    </source>
</evidence>
<sequence>MRTAGMLPADVTSVEKFMSGVVRRGRKLQPGPKDSEVAHRWNAFLPNLAAVRLNFGQTLVHTDGVAVSVMFTRPKPAEPPGELPRMGKEEGAVNPLAHLDFGWAATPGRRTWRQWPTRSGTLPALLSPCGSAA</sequence>